<reference evidence="1 2" key="1">
    <citation type="submission" date="2018-08" db="EMBL/GenBank/DDBJ databases">
        <title>A genome reference for cultivated species of the human gut microbiota.</title>
        <authorList>
            <person name="Zou Y."/>
            <person name="Xue W."/>
            <person name="Luo G."/>
        </authorList>
    </citation>
    <scope>NUCLEOTIDE SEQUENCE [LARGE SCALE GENOMIC DNA]</scope>
    <source>
        <strain evidence="1 2">AF46-11NS</strain>
    </source>
</reference>
<dbReference type="EMBL" id="QRNE01000079">
    <property type="protein sequence ID" value="RHK24801.1"/>
    <property type="molecule type" value="Genomic_DNA"/>
</dbReference>
<dbReference type="Proteomes" id="UP000285503">
    <property type="component" value="Unassembled WGS sequence"/>
</dbReference>
<gene>
    <name evidence="1" type="ORF">DW075_14440</name>
</gene>
<organism evidence="1 2">
    <name type="scientific">Bacteroides xylanisolvens</name>
    <dbReference type="NCBI Taxonomy" id="371601"/>
    <lineage>
        <taxon>Bacteria</taxon>
        <taxon>Pseudomonadati</taxon>
        <taxon>Bacteroidota</taxon>
        <taxon>Bacteroidia</taxon>
        <taxon>Bacteroidales</taxon>
        <taxon>Bacteroidaceae</taxon>
        <taxon>Bacteroides</taxon>
    </lineage>
</organism>
<comment type="caution">
    <text evidence="1">The sequence shown here is derived from an EMBL/GenBank/DDBJ whole genome shotgun (WGS) entry which is preliminary data.</text>
</comment>
<evidence type="ECO:0000313" key="2">
    <source>
        <dbReference type="Proteomes" id="UP000285503"/>
    </source>
</evidence>
<name>A0A415FPK0_9BACE</name>
<evidence type="ECO:0000313" key="1">
    <source>
        <dbReference type="EMBL" id="RHK24801.1"/>
    </source>
</evidence>
<proteinExistence type="predicted"/>
<accession>A0A415FPK0</accession>
<protein>
    <submittedName>
        <fullName evidence="1">Uncharacterized protein</fullName>
    </submittedName>
</protein>
<dbReference type="AlphaFoldDB" id="A0A415FPK0"/>
<sequence>MEYMEHSNFYAMCDKIRKMEARELHLALEAHGGEFVWIDDENDEEQLYEPPIIMVNSNDGPMDVVVHKAWLDDGCIGLLTYDNEWGNRVDIEPEDIAPGHLAYLIEYMPVTDKVKSVAINDD</sequence>